<organism evidence="5 6">
    <name type="scientific">Corynebacterium kroppenstedtii</name>
    <dbReference type="NCBI Taxonomy" id="161879"/>
    <lineage>
        <taxon>Bacteria</taxon>
        <taxon>Bacillati</taxon>
        <taxon>Actinomycetota</taxon>
        <taxon>Actinomycetes</taxon>
        <taxon>Mycobacteriales</taxon>
        <taxon>Corynebacteriaceae</taxon>
        <taxon>Corynebacterium</taxon>
    </lineage>
</organism>
<proteinExistence type="inferred from homology"/>
<dbReference type="CDD" id="cd03357">
    <property type="entry name" value="LbH_MAT_GAT"/>
    <property type="match status" value="1"/>
</dbReference>
<dbReference type="Pfam" id="PF00132">
    <property type="entry name" value="Hexapep"/>
    <property type="match status" value="1"/>
</dbReference>
<dbReference type="InterPro" id="IPR024688">
    <property type="entry name" value="Mac_dom"/>
</dbReference>
<dbReference type="AlphaFoldDB" id="A0A2W5SXK6"/>
<dbReference type="SMART" id="SM01266">
    <property type="entry name" value="Mac"/>
    <property type="match status" value="1"/>
</dbReference>
<keyword evidence="2 5" id="KW-0808">Transferase</keyword>
<gene>
    <name evidence="5" type="ORF">DI525_01510</name>
</gene>
<dbReference type="RefSeq" id="WP_303734039.1">
    <property type="nucleotide sequence ID" value="NZ_CAKZHK010000001.1"/>
</dbReference>
<evidence type="ECO:0000313" key="5">
    <source>
        <dbReference type="EMBL" id="PZR06477.1"/>
    </source>
</evidence>
<dbReference type="GO" id="GO:0008374">
    <property type="term" value="F:O-acyltransferase activity"/>
    <property type="evidence" value="ECO:0007669"/>
    <property type="project" value="TreeGrafter"/>
</dbReference>
<sequence length="184" mass="20094">MTTNREKMIAGQDYDASDPELVQAHFDCLGKLAEINDQSLLDIKQRHGLYSNLFKSFGRSFIQHPFWCDYGFNITIGDGCFINFDAVFLDPAPITLGDHVQIGPRCQLLTPLHPMEDHEARKAGVESAAPITIGNNVWFGGGVIVCPNVTIGDNVVIGAGSVVTRDIPSHTFAAGNPARVKREI</sequence>
<comment type="caution">
    <text evidence="5">The sequence shown here is derived from an EMBL/GenBank/DDBJ whole genome shotgun (WGS) entry which is preliminary data.</text>
</comment>
<dbReference type="Pfam" id="PF12464">
    <property type="entry name" value="Mac"/>
    <property type="match status" value="1"/>
</dbReference>
<dbReference type="EMBL" id="QFRA01000002">
    <property type="protein sequence ID" value="PZR06477.1"/>
    <property type="molecule type" value="Genomic_DNA"/>
</dbReference>
<dbReference type="InterPro" id="IPR001451">
    <property type="entry name" value="Hexapep"/>
</dbReference>
<protein>
    <submittedName>
        <fullName evidence="5">Maltose acetyltransferase</fullName>
    </submittedName>
</protein>
<dbReference type="SUPFAM" id="SSF51161">
    <property type="entry name" value="Trimeric LpxA-like enzymes"/>
    <property type="match status" value="1"/>
</dbReference>
<comment type="similarity">
    <text evidence="1">Belongs to the transferase hexapeptide repeat family.</text>
</comment>
<evidence type="ECO:0000313" key="6">
    <source>
        <dbReference type="Proteomes" id="UP000249432"/>
    </source>
</evidence>
<dbReference type="InterPro" id="IPR051159">
    <property type="entry name" value="Hexapeptide_acetyltransf"/>
</dbReference>
<dbReference type="Proteomes" id="UP000249432">
    <property type="component" value="Unassembled WGS sequence"/>
</dbReference>
<dbReference type="PANTHER" id="PTHR23416">
    <property type="entry name" value="SIALIC ACID SYNTHASE-RELATED"/>
    <property type="match status" value="1"/>
</dbReference>
<name>A0A2W5SXK6_9CORY</name>
<dbReference type="GO" id="GO:0016407">
    <property type="term" value="F:acetyltransferase activity"/>
    <property type="evidence" value="ECO:0007669"/>
    <property type="project" value="InterPro"/>
</dbReference>
<evidence type="ECO:0000259" key="4">
    <source>
        <dbReference type="SMART" id="SM01266"/>
    </source>
</evidence>
<accession>A0A2W5SXK6</accession>
<reference evidence="5 6" key="1">
    <citation type="submission" date="2017-08" db="EMBL/GenBank/DDBJ databases">
        <title>Infants hospitalized years apart are colonized by the same room-sourced microbial strains.</title>
        <authorList>
            <person name="Brooks B."/>
            <person name="Olm M.R."/>
            <person name="Firek B.A."/>
            <person name="Baker R."/>
            <person name="Thomas B.C."/>
            <person name="Morowitz M.J."/>
            <person name="Banfield J.F."/>
        </authorList>
    </citation>
    <scope>NUCLEOTIDE SEQUENCE [LARGE SCALE GENOMIC DNA]</scope>
    <source>
        <strain evidence="5">S2_003_000_R1_3</strain>
    </source>
</reference>
<dbReference type="InterPro" id="IPR011004">
    <property type="entry name" value="Trimer_LpxA-like_sf"/>
</dbReference>
<dbReference type="Gene3D" id="2.160.10.10">
    <property type="entry name" value="Hexapeptide repeat proteins"/>
    <property type="match status" value="1"/>
</dbReference>
<feature type="domain" description="Maltose/galactoside acetyltransferase" evidence="4">
    <location>
        <begin position="5"/>
        <end position="59"/>
    </location>
</feature>
<dbReference type="PANTHER" id="PTHR23416:SF23">
    <property type="entry name" value="ACETYLTRANSFERASE C18B11.09C-RELATED"/>
    <property type="match status" value="1"/>
</dbReference>
<keyword evidence="3" id="KW-0012">Acyltransferase</keyword>
<dbReference type="FunFam" id="2.160.10.10:FF:000025">
    <property type="entry name" value="Hexapeptide-repeat containing-acetyltransferase"/>
    <property type="match status" value="1"/>
</dbReference>
<evidence type="ECO:0000256" key="3">
    <source>
        <dbReference type="ARBA" id="ARBA00023315"/>
    </source>
</evidence>
<evidence type="ECO:0000256" key="2">
    <source>
        <dbReference type="ARBA" id="ARBA00022679"/>
    </source>
</evidence>
<evidence type="ECO:0000256" key="1">
    <source>
        <dbReference type="ARBA" id="ARBA00007274"/>
    </source>
</evidence>